<evidence type="ECO:0000313" key="4">
    <source>
        <dbReference type="Proteomes" id="UP000654075"/>
    </source>
</evidence>
<reference evidence="3" key="1">
    <citation type="submission" date="2021-02" db="EMBL/GenBank/DDBJ databases">
        <authorList>
            <person name="Dougan E. K."/>
            <person name="Rhodes N."/>
            <person name="Thang M."/>
            <person name="Chan C."/>
        </authorList>
    </citation>
    <scope>NUCLEOTIDE SEQUENCE</scope>
</reference>
<dbReference type="SMART" id="SM00456">
    <property type="entry name" value="WW"/>
    <property type="match status" value="1"/>
</dbReference>
<feature type="compositionally biased region" description="Acidic residues" evidence="1">
    <location>
        <begin position="176"/>
        <end position="203"/>
    </location>
</feature>
<dbReference type="SUPFAM" id="SSF51045">
    <property type="entry name" value="WW domain"/>
    <property type="match status" value="1"/>
</dbReference>
<dbReference type="InterPro" id="IPR036020">
    <property type="entry name" value="WW_dom_sf"/>
</dbReference>
<dbReference type="AlphaFoldDB" id="A0A813G318"/>
<feature type="compositionally biased region" description="Low complexity" evidence="1">
    <location>
        <begin position="266"/>
        <end position="290"/>
    </location>
</feature>
<evidence type="ECO:0000313" key="3">
    <source>
        <dbReference type="EMBL" id="CAE8620938.1"/>
    </source>
</evidence>
<name>A0A813G318_POLGL</name>
<protein>
    <recommendedName>
        <fullName evidence="2">WW domain-containing protein</fullName>
    </recommendedName>
</protein>
<proteinExistence type="predicted"/>
<gene>
    <name evidence="3" type="ORF">PGLA1383_LOCUS38463</name>
</gene>
<dbReference type="Gene3D" id="2.20.70.10">
    <property type="match status" value="1"/>
</dbReference>
<feature type="region of interest" description="Disordered" evidence="1">
    <location>
        <begin position="257"/>
        <end position="301"/>
    </location>
</feature>
<dbReference type="PROSITE" id="PS50020">
    <property type="entry name" value="WW_DOMAIN_2"/>
    <property type="match status" value="1"/>
</dbReference>
<organism evidence="3 4">
    <name type="scientific">Polarella glacialis</name>
    <name type="common">Dinoflagellate</name>
    <dbReference type="NCBI Taxonomy" id="89957"/>
    <lineage>
        <taxon>Eukaryota</taxon>
        <taxon>Sar</taxon>
        <taxon>Alveolata</taxon>
        <taxon>Dinophyceae</taxon>
        <taxon>Suessiales</taxon>
        <taxon>Suessiaceae</taxon>
        <taxon>Polarella</taxon>
    </lineage>
</organism>
<dbReference type="Proteomes" id="UP000654075">
    <property type="component" value="Unassembled WGS sequence"/>
</dbReference>
<keyword evidence="4" id="KW-1185">Reference proteome</keyword>
<dbReference type="InterPro" id="IPR001202">
    <property type="entry name" value="WW_dom"/>
</dbReference>
<evidence type="ECO:0000256" key="1">
    <source>
        <dbReference type="SAM" id="MobiDB-lite"/>
    </source>
</evidence>
<comment type="caution">
    <text evidence="3">The sequence shown here is derived from an EMBL/GenBank/DDBJ whole genome shotgun (WGS) entry which is preliminary data.</text>
</comment>
<feature type="region of interest" description="Disordered" evidence="1">
    <location>
        <begin position="173"/>
        <end position="203"/>
    </location>
</feature>
<feature type="domain" description="WW" evidence="2">
    <location>
        <begin position="130"/>
        <end position="166"/>
    </location>
</feature>
<dbReference type="EMBL" id="CAJNNV010027612">
    <property type="protein sequence ID" value="CAE8620938.1"/>
    <property type="molecule type" value="Genomic_DNA"/>
</dbReference>
<evidence type="ECO:0000259" key="2">
    <source>
        <dbReference type="PROSITE" id="PS50020"/>
    </source>
</evidence>
<sequence length="370" mass="40320">MVMIRRKYYCPTCGLGNRTPHKLRKHFLKSGHEAAALNLCLDPGSCDAPSAPQGPWNSWAAPGTNRGRQATGANRIELDCGSEAETEAHAAEALPPLPGPPEVQGCWLDQDELRGPQMTVPKWVGPTPLSSLPVGWRLGYDEESKRPFFWNEADPEGSTSWQDPRLDSRASKLGEVGDETEEQELDKELDEGTELEEVDSEDVDQASMFPDSRLAQSTERLAADKDPLQEFLETARPVCLPRPLPRSIAFQVHAASHLPARSRAKPSQAPLLRPAAARSRSPPWRQSRAPGSGSQAQERGSPAMVGFQLLQSLRLHASADSLAAEVSRSGLVQSTAISPDVFLRALAEALSLNSAARQALRSRVEEMMEG</sequence>
<accession>A0A813G318</accession>